<keyword evidence="1" id="KW-0472">Membrane</keyword>
<evidence type="ECO:0000313" key="2">
    <source>
        <dbReference type="EMBL" id="MBE0367816.1"/>
    </source>
</evidence>
<dbReference type="RefSeq" id="WP_192507189.1">
    <property type="nucleotide sequence ID" value="NZ_AQGV01000012.1"/>
</dbReference>
<protein>
    <submittedName>
        <fullName evidence="2">Uncharacterized protein</fullName>
    </submittedName>
</protein>
<dbReference type="Proteomes" id="UP000615755">
    <property type="component" value="Unassembled WGS sequence"/>
</dbReference>
<keyword evidence="1" id="KW-0812">Transmembrane</keyword>
<feature type="transmembrane region" description="Helical" evidence="1">
    <location>
        <begin position="41"/>
        <end position="63"/>
    </location>
</feature>
<evidence type="ECO:0000313" key="3">
    <source>
        <dbReference type="Proteomes" id="UP000615755"/>
    </source>
</evidence>
<proteinExistence type="predicted"/>
<dbReference type="EMBL" id="AQGV01000012">
    <property type="protein sequence ID" value="MBE0367816.1"/>
    <property type="molecule type" value="Genomic_DNA"/>
</dbReference>
<comment type="caution">
    <text evidence="2">The sequence shown here is derived from an EMBL/GenBank/DDBJ whole genome shotgun (WGS) entry which is preliminary data.</text>
</comment>
<reference evidence="2 3" key="1">
    <citation type="submission" date="2015-03" db="EMBL/GenBank/DDBJ databases">
        <title>Genome sequence of Pseudoalteromonas aurantia.</title>
        <authorList>
            <person name="Xie B.-B."/>
            <person name="Rong J.-C."/>
            <person name="Qin Q.-L."/>
            <person name="Zhang Y.-Z."/>
        </authorList>
    </citation>
    <scope>NUCLEOTIDE SEQUENCE [LARGE SCALE GENOMIC DNA]</scope>
    <source>
        <strain evidence="2 3">208</strain>
    </source>
</reference>
<sequence>MKFVQSNTQGIKFRIYTYVMKLALPTLVPFILSIANGEETFAIQYLCFLLAAALLVSMWLLIFNTGESKIDAYSIELNKSGIFLTKFGESKSLLWRDYTGFSIGGIPKNITVKNNQGIEFLIGYYMFNSDQSAQIIAVLKARSPIGHSTFKHNR</sequence>
<keyword evidence="1" id="KW-1133">Transmembrane helix</keyword>
<feature type="transmembrane region" description="Helical" evidence="1">
    <location>
        <begin position="15"/>
        <end position="35"/>
    </location>
</feature>
<name>A0ABR9E9Z6_9GAMM</name>
<accession>A0ABR9E9Z6</accession>
<organism evidence="2 3">
    <name type="scientific">Pseudoalteromonas aurantia 208</name>
    <dbReference type="NCBI Taxonomy" id="1314867"/>
    <lineage>
        <taxon>Bacteria</taxon>
        <taxon>Pseudomonadati</taxon>
        <taxon>Pseudomonadota</taxon>
        <taxon>Gammaproteobacteria</taxon>
        <taxon>Alteromonadales</taxon>
        <taxon>Pseudoalteromonadaceae</taxon>
        <taxon>Pseudoalteromonas</taxon>
    </lineage>
</organism>
<gene>
    <name evidence="2" type="ORF">PAUR_a1266</name>
</gene>
<evidence type="ECO:0000256" key="1">
    <source>
        <dbReference type="SAM" id="Phobius"/>
    </source>
</evidence>
<keyword evidence="3" id="KW-1185">Reference proteome</keyword>